<evidence type="ECO:0000256" key="3">
    <source>
        <dbReference type="ARBA" id="ARBA00022618"/>
    </source>
</evidence>
<keyword evidence="7 10" id="KW-0342">GTP-binding</keyword>
<dbReference type="EMBL" id="JAGBKM010000020">
    <property type="protein sequence ID" value="MBO1531666.1"/>
    <property type="molecule type" value="Genomic_DNA"/>
</dbReference>
<evidence type="ECO:0000256" key="8">
    <source>
        <dbReference type="ARBA" id="ARBA00023210"/>
    </source>
</evidence>
<keyword evidence="5 10" id="KW-0547">Nucleotide-binding</keyword>
<proteinExistence type="inferred from homology"/>
<evidence type="ECO:0000256" key="6">
    <source>
        <dbReference type="ARBA" id="ARBA00022842"/>
    </source>
</evidence>
<dbReference type="InterPro" id="IPR006073">
    <property type="entry name" value="GTP-bd"/>
</dbReference>
<dbReference type="InterPro" id="IPR030393">
    <property type="entry name" value="G_ENGB_dom"/>
</dbReference>
<dbReference type="Gene3D" id="3.40.50.300">
    <property type="entry name" value="P-loop containing nucleotide triphosphate hydrolases"/>
    <property type="match status" value="1"/>
</dbReference>
<evidence type="ECO:0000313" key="12">
    <source>
        <dbReference type="EMBL" id="MBO1531666.1"/>
    </source>
</evidence>
<name>A0ABS3NQH0_9GAMM</name>
<dbReference type="Pfam" id="PF01926">
    <property type="entry name" value="MMR_HSR1"/>
    <property type="match status" value="1"/>
</dbReference>
<keyword evidence="13" id="KW-1185">Reference proteome</keyword>
<keyword evidence="4" id="KW-0479">Metal-binding</keyword>
<sequence length="231" mass="25803">MSTPYQDIAAKHAAFNTKARQRLQQTEFMTSAPTFRLCPPDEGLEVAFAGRSNAGKSSAINALTNQRQLARSSKTPGRTQMINFFSVGDTDTRLVDLPGYGYAAVPLEMKKEWQVELEEYLVSRASLAGLVLLTDIRHPLKFFDEQMLHWAKDGELPVHILLTKADKLKYGAAKNALLHTRQELKKLGLSCTIQLFSALKKDGIDELAGVMGNWYQYPLDDELNNNDKAAE</sequence>
<evidence type="ECO:0000256" key="5">
    <source>
        <dbReference type="ARBA" id="ARBA00022741"/>
    </source>
</evidence>
<dbReference type="Proteomes" id="UP000664554">
    <property type="component" value="Unassembled WGS sequence"/>
</dbReference>
<evidence type="ECO:0000256" key="4">
    <source>
        <dbReference type="ARBA" id="ARBA00022723"/>
    </source>
</evidence>
<protein>
    <recommendedName>
        <fullName evidence="10">Probable GTP-binding protein EngB</fullName>
    </recommendedName>
</protein>
<evidence type="ECO:0000259" key="11">
    <source>
        <dbReference type="PROSITE" id="PS51706"/>
    </source>
</evidence>
<evidence type="ECO:0000256" key="7">
    <source>
        <dbReference type="ARBA" id="ARBA00023134"/>
    </source>
</evidence>
<dbReference type="InterPro" id="IPR019987">
    <property type="entry name" value="GTP-bd_ribosome_bio_YsxC"/>
</dbReference>
<comment type="similarity">
    <text evidence="2 10">Belongs to the TRAFAC class TrmE-Era-EngA-EngB-Septin-like GTPase superfamily. EngB GTPase family.</text>
</comment>
<evidence type="ECO:0000256" key="1">
    <source>
        <dbReference type="ARBA" id="ARBA00001946"/>
    </source>
</evidence>
<comment type="function">
    <text evidence="10">Necessary for normal cell division and for the maintenance of normal septation.</text>
</comment>
<dbReference type="HAMAP" id="MF_00321">
    <property type="entry name" value="GTPase_EngB"/>
    <property type="match status" value="1"/>
</dbReference>
<dbReference type="CDD" id="cd01876">
    <property type="entry name" value="YihA_EngB"/>
    <property type="match status" value="1"/>
</dbReference>
<evidence type="ECO:0000256" key="10">
    <source>
        <dbReference type="HAMAP-Rule" id="MF_00321"/>
    </source>
</evidence>
<keyword evidence="9 10" id="KW-0131">Cell cycle</keyword>
<keyword evidence="6" id="KW-0460">Magnesium</keyword>
<comment type="cofactor">
    <cofactor evidence="1">
        <name>Mg(2+)</name>
        <dbReference type="ChEBI" id="CHEBI:18420"/>
    </cofactor>
</comment>
<evidence type="ECO:0000256" key="2">
    <source>
        <dbReference type="ARBA" id="ARBA00009638"/>
    </source>
</evidence>
<comment type="caution">
    <text evidence="12">The sequence shown here is derived from an EMBL/GenBank/DDBJ whole genome shotgun (WGS) entry which is preliminary data.</text>
</comment>
<dbReference type="SUPFAM" id="SSF52540">
    <property type="entry name" value="P-loop containing nucleoside triphosphate hydrolases"/>
    <property type="match status" value="1"/>
</dbReference>
<keyword evidence="8 10" id="KW-0717">Septation</keyword>
<dbReference type="PROSITE" id="PS51706">
    <property type="entry name" value="G_ENGB"/>
    <property type="match status" value="1"/>
</dbReference>
<dbReference type="PANTHER" id="PTHR11649">
    <property type="entry name" value="MSS1/TRME-RELATED GTP-BINDING PROTEIN"/>
    <property type="match status" value="1"/>
</dbReference>
<accession>A0ABS3NQH0</accession>
<dbReference type="InterPro" id="IPR027417">
    <property type="entry name" value="P-loop_NTPase"/>
</dbReference>
<reference evidence="12 13" key="1">
    <citation type="submission" date="2021-03" db="EMBL/GenBank/DDBJ databases">
        <authorList>
            <person name="Shang D.-D."/>
            <person name="Du Z.-J."/>
            <person name="Chen G.-J."/>
        </authorList>
    </citation>
    <scope>NUCLEOTIDE SEQUENCE [LARGE SCALE GENOMIC DNA]</scope>
    <source>
        <strain evidence="12 13">F1192</strain>
    </source>
</reference>
<organism evidence="12 13">
    <name type="scientific">Psychrobacter coccoides</name>
    <dbReference type="NCBI Taxonomy" id="2818440"/>
    <lineage>
        <taxon>Bacteria</taxon>
        <taxon>Pseudomonadati</taxon>
        <taxon>Pseudomonadota</taxon>
        <taxon>Gammaproteobacteria</taxon>
        <taxon>Moraxellales</taxon>
        <taxon>Moraxellaceae</taxon>
        <taxon>Psychrobacter</taxon>
    </lineage>
</organism>
<evidence type="ECO:0000256" key="9">
    <source>
        <dbReference type="ARBA" id="ARBA00023306"/>
    </source>
</evidence>
<gene>
    <name evidence="10" type="primary">engB</name>
    <name evidence="12" type="ORF">J3492_10650</name>
</gene>
<dbReference type="NCBIfam" id="TIGR03598">
    <property type="entry name" value="GTPase_YsxC"/>
    <property type="match status" value="1"/>
</dbReference>
<keyword evidence="3 10" id="KW-0132">Cell division</keyword>
<evidence type="ECO:0000313" key="13">
    <source>
        <dbReference type="Proteomes" id="UP000664554"/>
    </source>
</evidence>
<feature type="domain" description="EngB-type G" evidence="11">
    <location>
        <begin position="42"/>
        <end position="217"/>
    </location>
</feature>
<dbReference type="PANTHER" id="PTHR11649:SF13">
    <property type="entry name" value="ENGB-TYPE G DOMAIN-CONTAINING PROTEIN"/>
    <property type="match status" value="1"/>
</dbReference>
<dbReference type="RefSeq" id="WP_207992035.1">
    <property type="nucleotide sequence ID" value="NZ_JAGBKM010000020.1"/>
</dbReference>